<proteinExistence type="predicted"/>
<gene>
    <name evidence="3" type="ORF">C1SCF055_LOCUS28027</name>
</gene>
<feature type="region of interest" description="Disordered" evidence="1">
    <location>
        <begin position="851"/>
        <end position="893"/>
    </location>
</feature>
<dbReference type="EMBL" id="CAMXCT020003029">
    <property type="protein sequence ID" value="CAL1155416.1"/>
    <property type="molecule type" value="Genomic_DNA"/>
</dbReference>
<dbReference type="EMBL" id="CAMXCT030003029">
    <property type="protein sequence ID" value="CAL4789353.1"/>
    <property type="molecule type" value="Genomic_DNA"/>
</dbReference>
<feature type="signal peptide" evidence="2">
    <location>
        <begin position="1"/>
        <end position="20"/>
    </location>
</feature>
<dbReference type="Gene3D" id="2.60.120.620">
    <property type="entry name" value="q2cbj1_9rhob like domain"/>
    <property type="match status" value="1"/>
</dbReference>
<comment type="caution">
    <text evidence="3">The sequence shown here is derived from an EMBL/GenBank/DDBJ whole genome shotgun (WGS) entry which is preliminary data.</text>
</comment>
<evidence type="ECO:0000256" key="2">
    <source>
        <dbReference type="SAM" id="SignalP"/>
    </source>
</evidence>
<feature type="compositionally biased region" description="Basic and acidic residues" evidence="1">
    <location>
        <begin position="851"/>
        <end position="868"/>
    </location>
</feature>
<dbReference type="Proteomes" id="UP001152797">
    <property type="component" value="Unassembled WGS sequence"/>
</dbReference>
<dbReference type="EMBL" id="CAMXCT010003029">
    <property type="protein sequence ID" value="CAI4002041.1"/>
    <property type="molecule type" value="Genomic_DNA"/>
</dbReference>
<feature type="chain" id="PRO_5043271018" evidence="2">
    <location>
        <begin position="21"/>
        <end position="2504"/>
    </location>
</feature>
<feature type="compositionally biased region" description="Low complexity" evidence="1">
    <location>
        <begin position="884"/>
        <end position="893"/>
    </location>
</feature>
<protein>
    <submittedName>
        <fullName evidence="3">Uncharacterized protein</fullName>
    </submittedName>
</protein>
<sequence length="2504" mass="276570">MGLKLLRLFFSNWSSGSCLGMPSCLALKASVEFMCWTIDGYRYTSTSRTRHPTSRHRHPVLKIAFNNIQKRPSNNQHILSQLTNLDNNLGNNQHHYIANVHDTTPKPDPDHHSELAPPDPSQSALLFLGIVLHLIIPKHDALLRVIVAVHLVEIEPDTIETEDPGPMKNQASAAQLCLPKPVNLSRHSPTPRKPTPHREDRDLQHHVRHWIWLRKDPPLAPLKDADKDPKRIKCVNEVPPGHKWNHKREGRCRCNKFLFQFHCQALLQALITPFNDPTRQDQGMAVIAEAGATGDGNPGAAVWAVVPGLGGTTSVPLGDWALYAPAIGTSGEWDFWDHLQGTLGNRWWGAYAWEYWRFLRAPPLGEGTASAKIRKLQDAAKSEGWWKSPDSGAKLASMLKDHGFVVLDNFLPEGMAKQLADTARTAQEQMSSGVLSTGANWARGDSVLWVNTHDPASSGFGNMVPQDTCEAFDCYILWCQLTWLERESICDEIGLYIQRALLGDHRGPSGRDRIQLGSRVWLVFKDYEGLEYRPVRVCRTFSECRDLVKRGLSSHSCSRIHLAHGPQLMDLMDGMEESGVPLTAPRFVVDGEGVIATDYAPQLLTTSLGVAIQCILVSEVGNRFLVAFPHLVWHRQPTKRVLPPQFLSKPTLMEVACCTLVQRAEIAEDVLMKIWVGYVTAENYGLIVEMEEGATVDYPFVIDGERDYLPFAQSLVDALQDHFAFLSAESGAPGGLGGAGVAEPSLQPLDVRVANLEDNIGKISNNMEELLMALQQRGRAPRLGEGRVTFDPIPKVVEPEVKRKPKPAVVGRFPQLDPSVVSAALGAGVSESNLEEMQRLIAAGQVGSRRLREPALRSPARRAEKDVLSESEDEAEEDDVAGGSVDASSPPSVEAAVSKLTELVSLLAADRVKKAKGSKIDQALDNVGSTTISEAAGGGQLKRAAAARRALRQALQETPEEISGVVEKLLLEDLTSQTQAHGMPGISFNARAWVEHRSRISSSYKTSAHVAWSAAGILDNLVKGRVAQARAQAGLLLLQLDQVAIDRGSWSLAAELALEQGPPLASLAMHSLPNVGEGESPFSRLLDPRWSEVMLSHLKDAEDYVQKRCMKYEGEPPAVCPDGLVEGDTKKVVIPGSRAPTVKVPGLLNSMLRLLLKYTDKLSGFLHSFLSNEPQLRAGASSLGPLWPLPVPYPEVFGHGPAFRSSWRKRRVALQVVVLNWLYLGRPAVCPGNLWLGQPLSRRQWCRVKNLENLSEDGNSVFEVDAELMARAATKAEAASDQLDALHRALLGTTFGGAAPYGGVTSSASHVRRENEDEEWSGLAGLFGAFEGSLSGDGFVIAKPIQADRIQFVGSPQFDPLPFFDDVTAKAYSRPLDCVREEPGVSPPKVSVHATALERNKLFKKMVAGNRLVHVPADVVRKGIFSGLFSVPKDLEKDRLILDARPPNTLEYVLSTWTSTMSSATALTGIELEADQSLFMSGRDIRDFFYQFKVGAQRARRNVLSGLLSCNDLEFIFGRPFAEPGYVALNTMAMGDCNACEFAQGSHLQLVLECEGAKPEEVIMMHQPFPRGLLSVGVIIDDLVCFEKVLTADIERVRAEGSELDKRMKVIMAKYDEVGLPTNPKKAFDNAVLSSFWGIQIDGSKGLMRSNESRVWPLLLIGCRVVSLGLCSVGLLRSLAGSFISVLSLRRRMLSAMNLIFDAITASRDDAQIIRLSGALKDELFTVLTLCTLAVVNFRAATLSTLRATDASDWGMAAVSTTLPKNVARQAQRLGLSKSMWTRLLPPGKAWLRVKMMLPPEEELPGEDDVFDVHPFWEQLARSLPYSEEWRKQHPRAVHVNIGEVRALLLEESRLAAKHISVRVAYALDSQVALGSLVKGRASSKAINAELVKSIPNVIGSDMYGAYGYWPSKLNRADGPTRHALPAEPDEPLPWWWDEVSEGNYELFDAWLEQVQEQVSCAAAAPPLRRLGDPVELKTGRREAWEKFVGFRRGKKAAEPDVQGSLHVVDQGCTLSAEAIEILKSFGDKQVLFASGDKTFRHPGALDLYSGVGGVARFLVKHGAPWVVCFEIQRSASEDVLEAGNQQKILRLIQLKAVKVVGSALVCRSFSMAVTPAVRSPQFPRGVPWMSPAMKIKVSEGNKMGDFQVEVLAACEANEPPTLFWFENPDSSYLWRQPRLKRRFASPASHELCRVDFCRFGTAWRKRTRVATNIEGLRGLRMLCVCTQGHVQLRGQHPTLKKPWTAVAQPYPRGFSKLLGSAIVSACNWSRRLNIGACARAGSLRIGEAKNPGPRGLRAARGFSLEEAPVQTWTSLRIGERRWQLFLDWCSQTISGDILQLFLMVPLFLAHAIRRYGDVDFSGGGSLMYFRHLVLTAQRKVPTLKPYASICWDLASRWEKVEPTQHRPPVPEIVMQALVALSWQLGWLRWSSVTLLCFHGVARVGEVLKCKRSDLLLPIDMMFESDSAFLLLRQTKTMYRQNARVQHLKISSVFVVHLLTLVFS</sequence>
<name>A0A9P1D4W6_9DINO</name>
<reference evidence="3" key="1">
    <citation type="submission" date="2022-10" db="EMBL/GenBank/DDBJ databases">
        <authorList>
            <person name="Chen Y."/>
            <person name="Dougan E. K."/>
            <person name="Chan C."/>
            <person name="Rhodes N."/>
            <person name="Thang M."/>
        </authorList>
    </citation>
    <scope>NUCLEOTIDE SEQUENCE</scope>
</reference>
<feature type="compositionally biased region" description="Basic and acidic residues" evidence="1">
    <location>
        <begin position="103"/>
        <end position="114"/>
    </location>
</feature>
<accession>A0A9P1D4W6</accession>
<keyword evidence="2" id="KW-0732">Signal</keyword>
<reference evidence="4 5" key="2">
    <citation type="submission" date="2024-05" db="EMBL/GenBank/DDBJ databases">
        <authorList>
            <person name="Chen Y."/>
            <person name="Shah S."/>
            <person name="Dougan E. K."/>
            <person name="Thang M."/>
            <person name="Chan C."/>
        </authorList>
    </citation>
    <scope>NUCLEOTIDE SEQUENCE [LARGE SCALE GENOMIC DNA]</scope>
</reference>
<feature type="region of interest" description="Disordered" evidence="1">
    <location>
        <begin position="99"/>
        <end position="118"/>
    </location>
</feature>
<evidence type="ECO:0000313" key="3">
    <source>
        <dbReference type="EMBL" id="CAI4002041.1"/>
    </source>
</evidence>
<organism evidence="3">
    <name type="scientific">Cladocopium goreaui</name>
    <dbReference type="NCBI Taxonomy" id="2562237"/>
    <lineage>
        <taxon>Eukaryota</taxon>
        <taxon>Sar</taxon>
        <taxon>Alveolata</taxon>
        <taxon>Dinophyceae</taxon>
        <taxon>Suessiales</taxon>
        <taxon>Symbiodiniaceae</taxon>
        <taxon>Cladocopium</taxon>
    </lineage>
</organism>
<dbReference type="PROSITE" id="PS51257">
    <property type="entry name" value="PROKAR_LIPOPROTEIN"/>
    <property type="match status" value="1"/>
</dbReference>
<evidence type="ECO:0000313" key="4">
    <source>
        <dbReference type="EMBL" id="CAL4789353.1"/>
    </source>
</evidence>
<evidence type="ECO:0000313" key="5">
    <source>
        <dbReference type="Proteomes" id="UP001152797"/>
    </source>
</evidence>
<feature type="region of interest" description="Disordered" evidence="1">
    <location>
        <begin position="179"/>
        <end position="201"/>
    </location>
</feature>
<keyword evidence="5" id="KW-1185">Reference proteome</keyword>
<feature type="compositionally biased region" description="Acidic residues" evidence="1">
    <location>
        <begin position="869"/>
        <end position="880"/>
    </location>
</feature>
<evidence type="ECO:0000256" key="1">
    <source>
        <dbReference type="SAM" id="MobiDB-lite"/>
    </source>
</evidence>